<evidence type="ECO:0000313" key="1">
    <source>
        <dbReference type="EMBL" id="SUN63381.1"/>
    </source>
</evidence>
<dbReference type="AlphaFoldDB" id="A0A9X8T386"/>
<evidence type="ECO:0000313" key="3">
    <source>
        <dbReference type="Proteomes" id="UP000254559"/>
    </source>
</evidence>
<dbReference type="EC" id="1.1.1.28" evidence="1"/>
<comment type="caution">
    <text evidence="1">The sequence shown here is derived from an EMBL/GenBank/DDBJ whole genome shotgun (WGS) entry which is preliminary data.</text>
</comment>
<gene>
    <name evidence="1" type="primary">ddh_1</name>
    <name evidence="2" type="synonym">ddh</name>
    <name evidence="2" type="ORF">NCTC11557_01351</name>
    <name evidence="1" type="ORF">NCTC11564_00950</name>
</gene>
<proteinExistence type="predicted"/>
<reference evidence="1 3" key="1">
    <citation type="submission" date="2018-06" db="EMBL/GenBank/DDBJ databases">
        <authorList>
            <consortium name="Pathogen Informatics"/>
            <person name="Doyle S."/>
        </authorList>
    </citation>
    <scope>NUCLEOTIDE SEQUENCE [LARGE SCALE GENOMIC DNA]</scope>
    <source>
        <strain evidence="1 3">NCTC11564</strain>
    </source>
</reference>
<dbReference type="Proteomes" id="UP000254559">
    <property type="component" value="Unassembled WGS sequence"/>
</dbReference>
<reference evidence="2 4" key="2">
    <citation type="submission" date="2019-05" db="EMBL/GenBank/DDBJ databases">
        <authorList>
            <consortium name="Pathogen Informatics"/>
        </authorList>
    </citation>
    <scope>NUCLEOTIDE SEQUENCE [LARGE SCALE GENOMIC DNA]</scope>
    <source>
        <strain evidence="2 4">NCTC11557</strain>
    </source>
</reference>
<organism evidence="1 3">
    <name type="scientific">Streptococcus dysgalactiae subsp. equisimilis</name>
    <name type="common">Streptococcus equisimilis</name>
    <dbReference type="NCBI Taxonomy" id="119602"/>
    <lineage>
        <taxon>Bacteria</taxon>
        <taxon>Bacillati</taxon>
        <taxon>Bacillota</taxon>
        <taxon>Bacilli</taxon>
        <taxon>Lactobacillales</taxon>
        <taxon>Streptococcaceae</taxon>
        <taxon>Streptococcus</taxon>
    </lineage>
</organism>
<protein>
    <submittedName>
        <fullName evidence="1">D-lactate dehydrogenase</fullName>
        <ecNumber evidence="1">1.1.1.28</ecNumber>
    </submittedName>
</protein>
<dbReference type="Proteomes" id="UP000339049">
    <property type="component" value="Unassembled WGS sequence"/>
</dbReference>
<name>A0A9X8T386_STREQ</name>
<accession>A0A9X8T386</accession>
<sequence length="42" mass="4822">MKLKLYNVRGEEAVLAKKWADDNKRLKKLKALTGLPMPKLVL</sequence>
<dbReference type="GO" id="GO:0008720">
    <property type="term" value="F:D-lactate dehydrogenase (NAD+) activity"/>
    <property type="evidence" value="ECO:0007669"/>
    <property type="project" value="UniProtKB-EC"/>
</dbReference>
<dbReference type="EMBL" id="CABEIY010000007">
    <property type="protein sequence ID" value="VTT24909.1"/>
    <property type="molecule type" value="Genomic_DNA"/>
</dbReference>
<evidence type="ECO:0000313" key="2">
    <source>
        <dbReference type="EMBL" id="VTT24909.1"/>
    </source>
</evidence>
<dbReference type="EMBL" id="UHFO01000001">
    <property type="protein sequence ID" value="SUN63381.1"/>
    <property type="molecule type" value="Genomic_DNA"/>
</dbReference>
<evidence type="ECO:0000313" key="4">
    <source>
        <dbReference type="Proteomes" id="UP000339049"/>
    </source>
</evidence>
<keyword evidence="1" id="KW-0560">Oxidoreductase</keyword>